<dbReference type="EMBL" id="QXDF01000001">
    <property type="protein sequence ID" value="RIA55388.1"/>
    <property type="molecule type" value="Genomic_DNA"/>
</dbReference>
<keyword evidence="5" id="KW-1185">Reference proteome</keyword>
<gene>
    <name evidence="4" type="ORF">BXY53_0451</name>
</gene>
<accession>A0A397Q2W1</accession>
<evidence type="ECO:0000313" key="4">
    <source>
        <dbReference type="EMBL" id="RIA55388.1"/>
    </source>
</evidence>
<dbReference type="InterPro" id="IPR005836">
    <property type="entry name" value="ADP_Glu_pyroP_CS"/>
</dbReference>
<evidence type="ECO:0000313" key="5">
    <source>
        <dbReference type="Proteomes" id="UP000266273"/>
    </source>
</evidence>
<feature type="domain" description="Nucleotidyl transferase" evidence="3">
    <location>
        <begin position="3"/>
        <end position="223"/>
    </location>
</feature>
<evidence type="ECO:0000256" key="2">
    <source>
        <dbReference type="ARBA" id="ARBA00023277"/>
    </source>
</evidence>
<sequence length="247" mass="27799">MRAVILAGGKGRRLAPYTITFPKPMVPVGDMPILEIVIRQLKNYGVSHVTLAVGHLAELLTAYFQDGARWGVKIDYSREEQPLGTTGPLLLLNDLPENFIVMNGDVLTTLNYGELFRTHLRSQAALTIACYRCNTRVDLGVIEFDGRMQVTGYREKPNIPYDVSMGVYVFNRDTLASYAPNTYLDLPSLVQDLLEQGKKVKVYLSDSEWLDIGRPSDYEVASQRFQMLREHFLQAEQPLESLPGVAE</sequence>
<dbReference type="Pfam" id="PF00483">
    <property type="entry name" value="NTP_transferase"/>
    <property type="match status" value="1"/>
</dbReference>
<reference evidence="4 5" key="1">
    <citation type="submission" date="2018-08" db="EMBL/GenBank/DDBJ databases">
        <title>Genomic Encyclopedia of Archaeal and Bacterial Type Strains, Phase II (KMG-II): from individual species to whole genera.</title>
        <authorList>
            <person name="Goeker M."/>
        </authorList>
    </citation>
    <scope>NUCLEOTIDE SEQUENCE [LARGE SCALE GENOMIC DNA]</scope>
    <source>
        <strain evidence="4 5">DSM 5002</strain>
    </source>
</reference>
<keyword evidence="1" id="KW-0321">Glycogen metabolism</keyword>
<evidence type="ECO:0000256" key="1">
    <source>
        <dbReference type="ARBA" id="ARBA00022600"/>
    </source>
</evidence>
<dbReference type="SUPFAM" id="SSF53448">
    <property type="entry name" value="Nucleotide-diphospho-sugar transferases"/>
    <property type="match status" value="1"/>
</dbReference>
<comment type="caution">
    <text evidence="4">The sequence shown here is derived from an EMBL/GenBank/DDBJ whole genome shotgun (WGS) entry which is preliminary data.</text>
</comment>
<dbReference type="Gene3D" id="3.90.550.10">
    <property type="entry name" value="Spore Coat Polysaccharide Biosynthesis Protein SpsA, Chain A"/>
    <property type="match status" value="1"/>
</dbReference>
<dbReference type="RefSeq" id="WP_119060298.1">
    <property type="nucleotide sequence ID" value="NZ_QXDF01000001.1"/>
</dbReference>
<dbReference type="AlphaFoldDB" id="A0A397Q2W1"/>
<dbReference type="Proteomes" id="UP000266273">
    <property type="component" value="Unassembled WGS sequence"/>
</dbReference>
<dbReference type="OrthoDB" id="9803871at2"/>
<name>A0A397Q2W1_9HYPH</name>
<dbReference type="InterPro" id="IPR005835">
    <property type="entry name" value="NTP_transferase_dom"/>
</dbReference>
<evidence type="ECO:0000259" key="3">
    <source>
        <dbReference type="Pfam" id="PF00483"/>
    </source>
</evidence>
<dbReference type="PROSITE" id="PS00810">
    <property type="entry name" value="ADP_GLC_PYROPHOSPH_3"/>
    <property type="match status" value="1"/>
</dbReference>
<keyword evidence="4" id="KW-0808">Transferase</keyword>
<dbReference type="PANTHER" id="PTHR22572">
    <property type="entry name" value="SUGAR-1-PHOSPHATE GUANYL TRANSFERASE"/>
    <property type="match status" value="1"/>
</dbReference>
<dbReference type="GO" id="GO:0005978">
    <property type="term" value="P:glycogen biosynthetic process"/>
    <property type="evidence" value="ECO:0007669"/>
    <property type="project" value="InterPro"/>
</dbReference>
<dbReference type="InterPro" id="IPR029044">
    <property type="entry name" value="Nucleotide-diphossugar_trans"/>
</dbReference>
<proteinExistence type="predicted"/>
<organism evidence="4 5">
    <name type="scientific">Dichotomicrobium thermohalophilum</name>
    <dbReference type="NCBI Taxonomy" id="933063"/>
    <lineage>
        <taxon>Bacteria</taxon>
        <taxon>Pseudomonadati</taxon>
        <taxon>Pseudomonadota</taxon>
        <taxon>Alphaproteobacteria</taxon>
        <taxon>Hyphomicrobiales</taxon>
        <taxon>Hyphomicrobiaceae</taxon>
        <taxon>Dichotomicrobium</taxon>
    </lineage>
</organism>
<keyword evidence="2" id="KW-0119">Carbohydrate metabolism</keyword>
<dbReference type="InterPro" id="IPR050486">
    <property type="entry name" value="Mannose-1P_guanyltransferase"/>
</dbReference>
<protein>
    <submittedName>
        <fullName evidence="4">Nucleotidyltransferase-like protein</fullName>
    </submittedName>
</protein>
<dbReference type="GO" id="GO:0008878">
    <property type="term" value="F:glucose-1-phosphate adenylyltransferase activity"/>
    <property type="evidence" value="ECO:0007669"/>
    <property type="project" value="InterPro"/>
</dbReference>